<dbReference type="AlphaFoldDB" id="A0A178EVN6"/>
<reference evidence="2 3" key="1">
    <citation type="submission" date="2016-05" db="EMBL/GenBank/DDBJ databases">
        <title>Genome sequencing of Trichophyton rubrum CMCC(F)T1i isolated from hair.</title>
        <authorList>
            <person name="Zhan P."/>
            <person name="Tao Y."/>
            <person name="Liu W."/>
        </authorList>
    </citation>
    <scope>NUCLEOTIDE SEQUENCE [LARGE SCALE GENOMIC DNA]</scope>
    <source>
        <strain evidence="3">CMCC(F)T1i</strain>
    </source>
</reference>
<protein>
    <submittedName>
        <fullName evidence="2">Uncharacterized protein</fullName>
    </submittedName>
</protein>
<feature type="region of interest" description="Disordered" evidence="1">
    <location>
        <begin position="435"/>
        <end position="465"/>
    </location>
</feature>
<dbReference type="VEuPathDB" id="FungiDB:TERG_12314"/>
<evidence type="ECO:0000313" key="2">
    <source>
        <dbReference type="EMBL" id="OAL64122.1"/>
    </source>
</evidence>
<dbReference type="EMBL" id="LHPM01000017">
    <property type="protein sequence ID" value="OAL64122.1"/>
    <property type="molecule type" value="Genomic_DNA"/>
</dbReference>
<feature type="region of interest" description="Disordered" evidence="1">
    <location>
        <begin position="383"/>
        <end position="417"/>
    </location>
</feature>
<organism evidence="2 3">
    <name type="scientific">Trichophyton rubrum</name>
    <name type="common">Athlete's foot fungus</name>
    <name type="synonym">Epidermophyton rubrum</name>
    <dbReference type="NCBI Taxonomy" id="5551"/>
    <lineage>
        <taxon>Eukaryota</taxon>
        <taxon>Fungi</taxon>
        <taxon>Dikarya</taxon>
        <taxon>Ascomycota</taxon>
        <taxon>Pezizomycotina</taxon>
        <taxon>Eurotiomycetes</taxon>
        <taxon>Eurotiomycetidae</taxon>
        <taxon>Onygenales</taxon>
        <taxon>Arthrodermataceae</taxon>
        <taxon>Trichophyton</taxon>
    </lineage>
</organism>
<feature type="compositionally biased region" description="Polar residues" evidence="1">
    <location>
        <begin position="438"/>
        <end position="449"/>
    </location>
</feature>
<evidence type="ECO:0000313" key="3">
    <source>
        <dbReference type="Proteomes" id="UP000243015"/>
    </source>
</evidence>
<evidence type="ECO:0000256" key="1">
    <source>
        <dbReference type="SAM" id="MobiDB-lite"/>
    </source>
</evidence>
<sequence length="591" mass="65129">MGAMGSKQLAERIIIACGQVNGDERIDGVLLQDENLAGLEIPAPLRQLISSQAGRKRHEYGEEKIIQHRAFQTLWAAPAPKLHPAVGRALYNGHNDPSSLFRGVSKNLCRESSPADYLNYLYELDQSRQVNGVRWRLSLIPILELFNKFGNPHANTETYDHLFRLISESSLRFQHRDKIRKCLPGWVSKSKRYNTLVEELGIGSLCVLPDIGDSLWETHLPMEGPVHAACTALLLDRGIKQAASATVDDRGSITVGTATETVIGYLRSLLDKIPFLYQGLQFGSPVRQGEVRRRRKRSEFGPNETFRRRASFQACANEQTTRPRQDKTTQQTQKRRRLHAILSNQQSARSQDGLIHRSHDVQSWTEGGHGSDLANIYPEVLTNRNPDDFARAPSEQATTANQPVNQEVQQPQSHAMDQEIENSTQNLDLLARAAADSNAPTNSEISSGFTEEVAATPSEWTSMGPEVVTDGELEANSLSGLQLQHFQSLSAHPNGQNSGYITHGNVPGEMDKGRTALAGTVLESATYGDPSNWADDGDIAQSPQIGDLTTWANTDDAGIVPISNTQTTDILVFPPYGHPLSWGGMVDEGSF</sequence>
<feature type="compositionally biased region" description="Low complexity" evidence="1">
    <location>
        <begin position="401"/>
        <end position="412"/>
    </location>
</feature>
<comment type="caution">
    <text evidence="2">The sequence shown here is derived from an EMBL/GenBank/DDBJ whole genome shotgun (WGS) entry which is preliminary data.</text>
</comment>
<name>A0A178EVN6_TRIRU</name>
<dbReference type="Proteomes" id="UP000243015">
    <property type="component" value="Unassembled WGS sequence"/>
</dbReference>
<proteinExistence type="predicted"/>
<gene>
    <name evidence="2" type="ORF">A7C99_4778</name>
</gene>
<feature type="region of interest" description="Disordered" evidence="1">
    <location>
        <begin position="287"/>
        <end position="336"/>
    </location>
</feature>
<accession>A0A178EVN6</accession>